<evidence type="ECO:0000313" key="1">
    <source>
        <dbReference type="EMBL" id="TKR88468.1"/>
    </source>
</evidence>
<gene>
    <name evidence="1" type="ORF">L596_012707</name>
</gene>
<sequence length="88" mass="10069">MLISTTLRNRTLHPISLGKNKKIVGNTIDWVKVKRNSAIGKQQTNRRSIGAVLRETTSRHRIAFPYQNAFIHSQCSRRLIVIGLKRGF</sequence>
<evidence type="ECO:0000313" key="2">
    <source>
        <dbReference type="Proteomes" id="UP000298663"/>
    </source>
</evidence>
<protein>
    <submittedName>
        <fullName evidence="1">Uncharacterized protein</fullName>
    </submittedName>
</protein>
<name>A0A4U5NY21_STECR</name>
<comment type="caution">
    <text evidence="1">The sequence shown here is derived from an EMBL/GenBank/DDBJ whole genome shotgun (WGS) entry which is preliminary data.</text>
</comment>
<organism evidence="1 2">
    <name type="scientific">Steinernema carpocapsae</name>
    <name type="common">Entomopathogenic nematode</name>
    <dbReference type="NCBI Taxonomy" id="34508"/>
    <lineage>
        <taxon>Eukaryota</taxon>
        <taxon>Metazoa</taxon>
        <taxon>Ecdysozoa</taxon>
        <taxon>Nematoda</taxon>
        <taxon>Chromadorea</taxon>
        <taxon>Rhabditida</taxon>
        <taxon>Tylenchina</taxon>
        <taxon>Panagrolaimomorpha</taxon>
        <taxon>Strongyloidoidea</taxon>
        <taxon>Steinernematidae</taxon>
        <taxon>Steinernema</taxon>
    </lineage>
</organism>
<dbReference type="EMBL" id="AZBU02000003">
    <property type="protein sequence ID" value="TKR88468.1"/>
    <property type="molecule type" value="Genomic_DNA"/>
</dbReference>
<proteinExistence type="predicted"/>
<dbReference type="AlphaFoldDB" id="A0A4U5NY21"/>
<accession>A0A4U5NY21</accession>
<reference evidence="1 2" key="1">
    <citation type="journal article" date="2015" name="Genome Biol.">
        <title>Comparative genomics of Steinernema reveals deeply conserved gene regulatory networks.</title>
        <authorList>
            <person name="Dillman A.R."/>
            <person name="Macchietto M."/>
            <person name="Porter C.F."/>
            <person name="Rogers A."/>
            <person name="Williams B."/>
            <person name="Antoshechkin I."/>
            <person name="Lee M.M."/>
            <person name="Goodwin Z."/>
            <person name="Lu X."/>
            <person name="Lewis E.E."/>
            <person name="Goodrich-Blair H."/>
            <person name="Stock S.P."/>
            <person name="Adams B.J."/>
            <person name="Sternberg P.W."/>
            <person name="Mortazavi A."/>
        </authorList>
    </citation>
    <scope>NUCLEOTIDE SEQUENCE [LARGE SCALE GENOMIC DNA]</scope>
    <source>
        <strain evidence="1 2">ALL</strain>
    </source>
</reference>
<dbReference type="Proteomes" id="UP000298663">
    <property type="component" value="Unassembled WGS sequence"/>
</dbReference>
<reference evidence="1 2" key="2">
    <citation type="journal article" date="2019" name="G3 (Bethesda)">
        <title>Hybrid Assembly of the Genome of the Entomopathogenic Nematode Steinernema carpocapsae Identifies the X-Chromosome.</title>
        <authorList>
            <person name="Serra L."/>
            <person name="Macchietto M."/>
            <person name="Macias-Munoz A."/>
            <person name="McGill C.J."/>
            <person name="Rodriguez I.M."/>
            <person name="Rodriguez B."/>
            <person name="Murad R."/>
            <person name="Mortazavi A."/>
        </authorList>
    </citation>
    <scope>NUCLEOTIDE SEQUENCE [LARGE SCALE GENOMIC DNA]</scope>
    <source>
        <strain evidence="1 2">ALL</strain>
    </source>
</reference>
<keyword evidence="2" id="KW-1185">Reference proteome</keyword>